<feature type="compositionally biased region" description="Low complexity" evidence="1">
    <location>
        <begin position="363"/>
        <end position="380"/>
    </location>
</feature>
<dbReference type="GO" id="GO:0005737">
    <property type="term" value="C:cytoplasm"/>
    <property type="evidence" value="ECO:0007669"/>
    <property type="project" value="TreeGrafter"/>
</dbReference>
<sequence length="438" mass="47588">MPERPPRVAGVRFRNAGKIFYFHAAGLRLEPGEYVVVETVRGPEIARVVIAPDQVVVDELPRDELKPILRLATEADIRRADELHRRAQELLPEARRLGGETGFPARIDAASFTLDGKRLTFSFTSEERLDYREFVRRASQQFNARVEMHQMGARDRARLAGGYGICGRELCCASWLETFPSISIRMAKDQELPLNPQKISGLCGRLLCCLSYEDEGYREMRKSLPKVGQRCSTPTGEGKVVAINILKRQVTLLVDGQRIEVGDRDLGTVVRWDPSSKSAPPPPSIAREEAIALGLIEPDAEDLAETPAEELETAFEPGPGRGRLPGGGPRRIVPARPAKAEPAAPPPAQAPPAASRPRRPRGSAESAQQPGAARPAQPAAGPQPPAGRLFRRAGSGQQQPPPPGEPPAHAEGTSAGASRRRRRRRGRGGGQQPAPGED</sequence>
<comment type="caution">
    <text evidence="3">The sequence shown here is derived from an EMBL/GenBank/DDBJ whole genome shotgun (WGS) entry which is preliminary data.</text>
</comment>
<dbReference type="PANTHER" id="PTHR43830:SF3">
    <property type="entry name" value="PROTEIN PSP1"/>
    <property type="match status" value="1"/>
</dbReference>
<feature type="region of interest" description="Disordered" evidence="1">
    <location>
        <begin position="305"/>
        <end position="438"/>
    </location>
</feature>
<protein>
    <submittedName>
        <fullName evidence="3">Cell fate regulator YaaT (PSP1 superfamily)</fullName>
    </submittedName>
</protein>
<gene>
    <name evidence="3" type="ORF">A9A59_0656</name>
</gene>
<evidence type="ECO:0000259" key="2">
    <source>
        <dbReference type="PROSITE" id="PS51411"/>
    </source>
</evidence>
<evidence type="ECO:0000313" key="3">
    <source>
        <dbReference type="EMBL" id="PFG73459.1"/>
    </source>
</evidence>
<reference evidence="3 4" key="1">
    <citation type="submission" date="2017-09" db="EMBL/GenBank/DDBJ databases">
        <title>Sequencing the genomes of two abundant thermophiles in Great Basin hot springs: Thermocrinis jamiesonii and novel Chloroflexi Thermoflexus hugenholtzii.</title>
        <authorList>
            <person name="Hedlund B."/>
        </authorList>
    </citation>
    <scope>NUCLEOTIDE SEQUENCE [LARGE SCALE GENOMIC DNA]</scope>
    <source>
        <strain evidence="3 4">G233</strain>
    </source>
</reference>
<dbReference type="InterPro" id="IPR007557">
    <property type="entry name" value="PSP1_C"/>
</dbReference>
<accession>A0A2A9HF93</accession>
<dbReference type="InterPro" id="IPR047767">
    <property type="entry name" value="PSP1-like"/>
</dbReference>
<feature type="compositionally biased region" description="Gly residues" evidence="1">
    <location>
        <begin position="319"/>
        <end position="329"/>
    </location>
</feature>
<dbReference type="Proteomes" id="UP000223071">
    <property type="component" value="Unassembled WGS sequence"/>
</dbReference>
<feature type="compositionally biased region" description="Basic residues" evidence="1">
    <location>
        <begin position="418"/>
        <end position="427"/>
    </location>
</feature>
<dbReference type="Pfam" id="PF04468">
    <property type="entry name" value="PSP1"/>
    <property type="match status" value="1"/>
</dbReference>
<dbReference type="PROSITE" id="PS51411">
    <property type="entry name" value="PSP1_C"/>
    <property type="match status" value="1"/>
</dbReference>
<keyword evidence="4" id="KW-1185">Reference proteome</keyword>
<feature type="compositionally biased region" description="Low complexity" evidence="1">
    <location>
        <begin position="330"/>
        <end position="342"/>
    </location>
</feature>
<dbReference type="PANTHER" id="PTHR43830">
    <property type="entry name" value="PROTEIN PSP1"/>
    <property type="match status" value="1"/>
</dbReference>
<organism evidence="3 4">
    <name type="scientific">Tepidiforma thermophila (strain KCTC 52669 / CGMCC 1.13589 / G233)</name>
    <dbReference type="NCBI Taxonomy" id="2761530"/>
    <lineage>
        <taxon>Bacteria</taxon>
        <taxon>Bacillati</taxon>
        <taxon>Chloroflexota</taxon>
        <taxon>Tepidiformia</taxon>
        <taxon>Tepidiformales</taxon>
        <taxon>Tepidiformaceae</taxon>
        <taxon>Tepidiforma</taxon>
    </lineage>
</organism>
<dbReference type="AlphaFoldDB" id="A0A2A9HF93"/>
<dbReference type="RefSeq" id="WP_133117494.1">
    <property type="nucleotide sequence ID" value="NZ_PDJQ01000001.1"/>
</dbReference>
<dbReference type="NCBIfam" id="NF041131">
    <property type="entry name" value="RicT_YaaT_fam"/>
    <property type="match status" value="1"/>
</dbReference>
<dbReference type="EMBL" id="PDJQ01000001">
    <property type="protein sequence ID" value="PFG73459.1"/>
    <property type="molecule type" value="Genomic_DNA"/>
</dbReference>
<evidence type="ECO:0000313" key="4">
    <source>
        <dbReference type="Proteomes" id="UP000223071"/>
    </source>
</evidence>
<feature type="domain" description="PSP1 C-terminal" evidence="2">
    <location>
        <begin position="66"/>
        <end position="151"/>
    </location>
</feature>
<name>A0A2A9HF93_TEPT2</name>
<evidence type="ECO:0000256" key="1">
    <source>
        <dbReference type="SAM" id="MobiDB-lite"/>
    </source>
</evidence>
<proteinExistence type="predicted"/>